<dbReference type="GO" id="GO:0055085">
    <property type="term" value="P:transmembrane transport"/>
    <property type="evidence" value="ECO:0007669"/>
    <property type="project" value="InterPro"/>
</dbReference>
<keyword evidence="5 7" id="KW-1133">Transmembrane helix</keyword>
<reference evidence="10 11" key="1">
    <citation type="submission" date="2020-07" db="EMBL/GenBank/DDBJ databases">
        <title>Sequencing the genomes of 1000 actinobacteria strains.</title>
        <authorList>
            <person name="Klenk H.-P."/>
        </authorList>
    </citation>
    <scope>NUCLEOTIDE SEQUENCE [LARGE SCALE GENOMIC DNA]</scope>
    <source>
        <strain evidence="10 11">DSM 15166</strain>
    </source>
</reference>
<feature type="transmembrane region" description="Helical" evidence="7">
    <location>
        <begin position="41"/>
        <end position="67"/>
    </location>
</feature>
<sequence>MALSDTAPRTGEGVPAPSPGPSPASPVPASRVRRRRRDRTIALAAVAPALLVVVGFMIYPVVFALYISLNTSDGADFTWVGLQNYLDLFTDPVVQQVALTNLKFLISVPLVIFVAIIVSVLLFERVRGWKFFRVICFFPSVLSTVVIGIMFRSAFGYYGPVNSVITALGGQPVQFFTETNSAIFVIVVALVWAGFGYSGMLLLSGLTAINPEVFEAAALDGAGWWARLWFVTLPNIRRILGFVFIINVLYTFTSLFGFIFVITAGGPGYSTTTLDYLVFLKAFSSNSDMGSGAALAVLLFLLIGVVTVVQAKFFKISEED</sequence>
<evidence type="ECO:0000313" key="10">
    <source>
        <dbReference type="EMBL" id="NYK08599.1"/>
    </source>
</evidence>
<feature type="compositionally biased region" description="Pro residues" evidence="8">
    <location>
        <begin position="16"/>
        <end position="26"/>
    </location>
</feature>
<dbReference type="CDD" id="cd06261">
    <property type="entry name" value="TM_PBP2"/>
    <property type="match status" value="1"/>
</dbReference>
<name>A0A853DM69_9MICO</name>
<organism evidence="10 11">
    <name type="scientific">Leifsonia naganoensis</name>
    <dbReference type="NCBI Taxonomy" id="150025"/>
    <lineage>
        <taxon>Bacteria</taxon>
        <taxon>Bacillati</taxon>
        <taxon>Actinomycetota</taxon>
        <taxon>Actinomycetes</taxon>
        <taxon>Micrococcales</taxon>
        <taxon>Microbacteriaceae</taxon>
        <taxon>Leifsonia</taxon>
    </lineage>
</organism>
<keyword evidence="3" id="KW-1003">Cell membrane</keyword>
<dbReference type="InterPro" id="IPR035906">
    <property type="entry name" value="MetI-like_sf"/>
</dbReference>
<feature type="transmembrane region" description="Helical" evidence="7">
    <location>
        <begin position="289"/>
        <end position="309"/>
    </location>
</feature>
<dbReference type="RefSeq" id="WP_179699647.1">
    <property type="nucleotide sequence ID" value="NZ_BAAAHA010000004.1"/>
</dbReference>
<dbReference type="PROSITE" id="PS50928">
    <property type="entry name" value="ABC_TM1"/>
    <property type="match status" value="1"/>
</dbReference>
<feature type="transmembrane region" description="Helical" evidence="7">
    <location>
        <begin position="135"/>
        <end position="155"/>
    </location>
</feature>
<feature type="transmembrane region" description="Helical" evidence="7">
    <location>
        <begin position="239"/>
        <end position="269"/>
    </location>
</feature>
<keyword evidence="4 7" id="KW-0812">Transmembrane</keyword>
<comment type="caution">
    <text evidence="10">The sequence shown here is derived from an EMBL/GenBank/DDBJ whole genome shotgun (WGS) entry which is preliminary data.</text>
</comment>
<keyword evidence="6 7" id="KW-0472">Membrane</keyword>
<dbReference type="Pfam" id="PF00528">
    <property type="entry name" value="BPD_transp_1"/>
    <property type="match status" value="1"/>
</dbReference>
<dbReference type="InterPro" id="IPR000515">
    <property type="entry name" value="MetI-like"/>
</dbReference>
<dbReference type="GO" id="GO:0005886">
    <property type="term" value="C:plasma membrane"/>
    <property type="evidence" value="ECO:0007669"/>
    <property type="project" value="UniProtKB-SubCell"/>
</dbReference>
<protein>
    <submittedName>
        <fullName evidence="10">ABC-type sugar transport system permease subunit</fullName>
    </submittedName>
</protein>
<dbReference type="EMBL" id="JACCHJ010000001">
    <property type="protein sequence ID" value="NYK08599.1"/>
    <property type="molecule type" value="Genomic_DNA"/>
</dbReference>
<comment type="similarity">
    <text evidence="7">Belongs to the binding-protein-dependent transport system permease family.</text>
</comment>
<evidence type="ECO:0000256" key="1">
    <source>
        <dbReference type="ARBA" id="ARBA00004651"/>
    </source>
</evidence>
<dbReference type="Proteomes" id="UP000521075">
    <property type="component" value="Unassembled WGS sequence"/>
</dbReference>
<dbReference type="PANTHER" id="PTHR30193:SF37">
    <property type="entry name" value="INNER MEMBRANE ABC TRANSPORTER PERMEASE PROTEIN YCJO"/>
    <property type="match status" value="1"/>
</dbReference>
<evidence type="ECO:0000256" key="2">
    <source>
        <dbReference type="ARBA" id="ARBA00022448"/>
    </source>
</evidence>
<evidence type="ECO:0000313" key="11">
    <source>
        <dbReference type="Proteomes" id="UP000521075"/>
    </source>
</evidence>
<feature type="transmembrane region" description="Helical" evidence="7">
    <location>
        <begin position="104"/>
        <end position="123"/>
    </location>
</feature>
<evidence type="ECO:0000256" key="8">
    <source>
        <dbReference type="SAM" id="MobiDB-lite"/>
    </source>
</evidence>
<evidence type="ECO:0000256" key="6">
    <source>
        <dbReference type="ARBA" id="ARBA00023136"/>
    </source>
</evidence>
<feature type="transmembrane region" description="Helical" evidence="7">
    <location>
        <begin position="182"/>
        <end position="203"/>
    </location>
</feature>
<proteinExistence type="inferred from homology"/>
<dbReference type="Gene3D" id="1.10.3720.10">
    <property type="entry name" value="MetI-like"/>
    <property type="match status" value="1"/>
</dbReference>
<keyword evidence="2 7" id="KW-0813">Transport</keyword>
<feature type="domain" description="ABC transmembrane type-1" evidence="9">
    <location>
        <begin position="93"/>
        <end position="310"/>
    </location>
</feature>
<accession>A0A853DM69</accession>
<evidence type="ECO:0000259" key="9">
    <source>
        <dbReference type="PROSITE" id="PS50928"/>
    </source>
</evidence>
<dbReference type="SUPFAM" id="SSF161098">
    <property type="entry name" value="MetI-like"/>
    <property type="match status" value="1"/>
</dbReference>
<evidence type="ECO:0000256" key="3">
    <source>
        <dbReference type="ARBA" id="ARBA00022475"/>
    </source>
</evidence>
<evidence type="ECO:0000256" key="4">
    <source>
        <dbReference type="ARBA" id="ARBA00022692"/>
    </source>
</evidence>
<evidence type="ECO:0000256" key="7">
    <source>
        <dbReference type="RuleBase" id="RU363032"/>
    </source>
</evidence>
<feature type="region of interest" description="Disordered" evidence="8">
    <location>
        <begin position="1"/>
        <end position="33"/>
    </location>
</feature>
<dbReference type="PANTHER" id="PTHR30193">
    <property type="entry name" value="ABC TRANSPORTER PERMEASE PROTEIN"/>
    <property type="match status" value="1"/>
</dbReference>
<keyword evidence="11" id="KW-1185">Reference proteome</keyword>
<dbReference type="AlphaFoldDB" id="A0A853DM69"/>
<comment type="subcellular location">
    <subcellularLocation>
        <location evidence="1 7">Cell membrane</location>
        <topology evidence="1 7">Multi-pass membrane protein</topology>
    </subcellularLocation>
</comment>
<keyword evidence="10" id="KW-0762">Sugar transport</keyword>
<evidence type="ECO:0000256" key="5">
    <source>
        <dbReference type="ARBA" id="ARBA00022989"/>
    </source>
</evidence>
<gene>
    <name evidence="10" type="ORF">HNR14_000480</name>
</gene>
<dbReference type="InterPro" id="IPR051393">
    <property type="entry name" value="ABC_transporter_permease"/>
</dbReference>